<dbReference type="Pfam" id="PF00182">
    <property type="entry name" value="Glyco_hydro_19"/>
    <property type="match status" value="1"/>
</dbReference>
<dbReference type="SUPFAM" id="SSF53955">
    <property type="entry name" value="Lysozyme-like"/>
    <property type="match status" value="1"/>
</dbReference>
<dbReference type="Proteomes" id="UP000664052">
    <property type="component" value="Unassembled WGS sequence"/>
</dbReference>
<dbReference type="PANTHER" id="PTHR34408:SF1">
    <property type="entry name" value="GLYCOSYL HYDROLASE FAMILY 19 DOMAIN-CONTAINING PROTEIN HI_1415"/>
    <property type="match status" value="1"/>
</dbReference>
<dbReference type="PANTHER" id="PTHR34408">
    <property type="entry name" value="FAMILY PROTEIN, PUTATIVE-RELATED"/>
    <property type="match status" value="1"/>
</dbReference>
<evidence type="ECO:0000256" key="1">
    <source>
        <dbReference type="SAM" id="MobiDB-lite"/>
    </source>
</evidence>
<dbReference type="InterPro" id="IPR000726">
    <property type="entry name" value="Glyco_hydro_19_cat"/>
</dbReference>
<proteinExistence type="predicted"/>
<dbReference type="CDD" id="cd00325">
    <property type="entry name" value="chitinase_GH19"/>
    <property type="match status" value="1"/>
</dbReference>
<protein>
    <recommendedName>
        <fullName evidence="2">Glycoside hydrolase family 19 catalytic domain-containing protein</fullName>
    </recommendedName>
</protein>
<keyword evidence="4" id="KW-1185">Reference proteome</keyword>
<reference evidence="3 4" key="1">
    <citation type="submission" date="2021-02" db="EMBL/GenBank/DDBJ databases">
        <title>De Novo genome assembly of isolated myxobacteria.</title>
        <authorList>
            <person name="Stevens D.C."/>
        </authorList>
    </citation>
    <scope>NUCLEOTIDE SEQUENCE [LARGE SCALE GENOMIC DNA]</scope>
    <source>
        <strain evidence="3 4">ATCC 29039</strain>
    </source>
</reference>
<accession>A0ABS3DMP0</accession>
<feature type="compositionally biased region" description="Low complexity" evidence="1">
    <location>
        <begin position="1"/>
        <end position="21"/>
    </location>
</feature>
<feature type="domain" description="Glycoside hydrolase family 19 catalytic" evidence="2">
    <location>
        <begin position="63"/>
        <end position="166"/>
    </location>
</feature>
<dbReference type="Gene3D" id="1.10.530.10">
    <property type="match status" value="1"/>
</dbReference>
<gene>
    <name evidence="3" type="ORF">JYK02_34290</name>
</gene>
<feature type="region of interest" description="Disordered" evidence="1">
    <location>
        <begin position="1"/>
        <end position="24"/>
    </location>
</feature>
<name>A0ABS3DMP0_9BACT</name>
<organism evidence="3 4">
    <name type="scientific">Corallococcus macrosporus</name>
    <dbReference type="NCBI Taxonomy" id="35"/>
    <lineage>
        <taxon>Bacteria</taxon>
        <taxon>Pseudomonadati</taxon>
        <taxon>Myxococcota</taxon>
        <taxon>Myxococcia</taxon>
        <taxon>Myxococcales</taxon>
        <taxon>Cystobacterineae</taxon>
        <taxon>Myxococcaceae</taxon>
        <taxon>Corallococcus</taxon>
    </lineage>
</organism>
<sequence>MSFFGFGSKSKSPQPEAAPEAPAKETFQAVTVEHLRTLMPRLSGSRLKELLPHLNDAMAEGAINTPRRQAAFLAQIAHESAEFRYFEELASGHAYERRKDLGNIHPGDGARYKGRGPIQITGRSNYRAAGEALDLDLENNPTRAADPDVGFRTAVWFWNSRNLNKHADKGEFDAITRRINGGYNGKASRDSYYQRALRLLAK</sequence>
<dbReference type="EMBL" id="JAFIMU010000013">
    <property type="protein sequence ID" value="MBN8232600.1"/>
    <property type="molecule type" value="Genomic_DNA"/>
</dbReference>
<dbReference type="RefSeq" id="WP_207057141.1">
    <property type="nucleotide sequence ID" value="NZ_JAFIMU010000013.1"/>
</dbReference>
<dbReference type="InterPro" id="IPR023346">
    <property type="entry name" value="Lysozyme-like_dom_sf"/>
</dbReference>
<evidence type="ECO:0000313" key="4">
    <source>
        <dbReference type="Proteomes" id="UP000664052"/>
    </source>
</evidence>
<evidence type="ECO:0000259" key="2">
    <source>
        <dbReference type="Pfam" id="PF00182"/>
    </source>
</evidence>
<evidence type="ECO:0000313" key="3">
    <source>
        <dbReference type="EMBL" id="MBN8232600.1"/>
    </source>
</evidence>
<dbReference type="InterPro" id="IPR052354">
    <property type="entry name" value="Cell_Wall_Dynamics_Protein"/>
</dbReference>
<comment type="caution">
    <text evidence="3">The sequence shown here is derived from an EMBL/GenBank/DDBJ whole genome shotgun (WGS) entry which is preliminary data.</text>
</comment>